<dbReference type="RefSeq" id="WP_179918073.1">
    <property type="nucleotide sequence ID" value="NZ_CP058909.1"/>
</dbReference>
<protein>
    <submittedName>
        <fullName evidence="1">Uncharacterized protein</fullName>
    </submittedName>
</protein>
<dbReference type="AlphaFoldDB" id="A0A7D5TDG1"/>
<evidence type="ECO:0000313" key="1">
    <source>
        <dbReference type="EMBL" id="QLH83015.1"/>
    </source>
</evidence>
<dbReference type="KEGG" id="hpel:HZS54_15890"/>
<dbReference type="PROSITE" id="PS51318">
    <property type="entry name" value="TAT"/>
    <property type="match status" value="1"/>
</dbReference>
<reference evidence="1 2" key="1">
    <citation type="submission" date="2020-07" db="EMBL/GenBank/DDBJ databases">
        <title>Halosimplex litoreum sp. nov. and Halosimplex rubrum sp. nov., isolated from different salt environments.</title>
        <authorList>
            <person name="Cui H."/>
        </authorList>
    </citation>
    <scope>NUCLEOTIDE SEQUENCE [LARGE SCALE GENOMIC DNA]</scope>
    <source>
        <strain evidence="1 2">R2</strain>
    </source>
</reference>
<dbReference type="EMBL" id="CP058909">
    <property type="protein sequence ID" value="QLH83015.1"/>
    <property type="molecule type" value="Genomic_DNA"/>
</dbReference>
<proteinExistence type="predicted"/>
<accession>A0A7D5TDG1</accession>
<organism evidence="1 2">
    <name type="scientific">Halosimplex pelagicum</name>
    <dbReference type="NCBI Taxonomy" id="869886"/>
    <lineage>
        <taxon>Archaea</taxon>
        <taxon>Methanobacteriati</taxon>
        <taxon>Methanobacteriota</taxon>
        <taxon>Stenosarchaea group</taxon>
        <taxon>Halobacteria</taxon>
        <taxon>Halobacteriales</taxon>
        <taxon>Haloarculaceae</taxon>
        <taxon>Halosimplex</taxon>
    </lineage>
</organism>
<dbReference type="Proteomes" id="UP000509346">
    <property type="component" value="Chromosome"/>
</dbReference>
<dbReference type="PROSITE" id="PS51257">
    <property type="entry name" value="PROKAR_LIPOPROTEIN"/>
    <property type="match status" value="1"/>
</dbReference>
<name>A0A7D5TDG1_9EURY</name>
<sequence>MSHTRRQALRSAGILIGMGLAGCSEQQESTAQLGDLQFVNKDESVHTVVLSVHRESDPVFMASYDIPMSKSSTTTINEGWPTDPGQYSVVVALSGQNNPESIELVPDGGCQSLLVEINNRSVSFFGPAQATDSCTTDVATSSTKSVDE</sequence>
<keyword evidence="2" id="KW-1185">Reference proteome</keyword>
<evidence type="ECO:0000313" key="2">
    <source>
        <dbReference type="Proteomes" id="UP000509346"/>
    </source>
</evidence>
<dbReference type="GeneID" id="56084101"/>
<dbReference type="InterPro" id="IPR006311">
    <property type="entry name" value="TAT_signal"/>
</dbReference>
<gene>
    <name evidence="1" type="ORF">HZS54_15890</name>
</gene>